<evidence type="ECO:0000313" key="1">
    <source>
        <dbReference type="EMBL" id="RSU05899.1"/>
    </source>
</evidence>
<dbReference type="RefSeq" id="WP_126826867.1">
    <property type="nucleotide sequence ID" value="NZ_JBHLWU010000004.1"/>
</dbReference>
<comment type="caution">
    <text evidence="1">The sequence shown here is derived from an EMBL/GenBank/DDBJ whole genome shotgun (WGS) entry which is preliminary data.</text>
</comment>
<proteinExistence type="predicted"/>
<dbReference type="EMBL" id="NGJZ01000005">
    <property type="protein sequence ID" value="RSU05899.1"/>
    <property type="molecule type" value="Genomic_DNA"/>
</dbReference>
<sequence>MNLVVSEEAHQWFVKELHLEKQDCVRFFGKYGGKTSVHTGFSVGLEVSVPEQTIAKAEIEEQVYYIDEADDWFFSGYDLLVSYDTEKKEPAYQFKQTTEV</sequence>
<accession>A0A430AEL6</accession>
<dbReference type="Proteomes" id="UP000288669">
    <property type="component" value="Unassembled WGS sequence"/>
</dbReference>
<dbReference type="OrthoDB" id="1645729at2"/>
<protein>
    <submittedName>
        <fullName evidence="1">Iron-sulfur cluster biosynthesis protein</fullName>
    </submittedName>
</protein>
<keyword evidence="2" id="KW-1185">Reference proteome</keyword>
<gene>
    <name evidence="1" type="ORF">CBF30_11335</name>
</gene>
<dbReference type="InterPro" id="IPR035903">
    <property type="entry name" value="HesB-like_dom_sf"/>
</dbReference>
<name>A0A430AEL6_9ENTE</name>
<dbReference type="SUPFAM" id="SSF89360">
    <property type="entry name" value="HesB-like domain"/>
    <property type="match status" value="1"/>
</dbReference>
<dbReference type="AlphaFoldDB" id="A0A430AEL6"/>
<evidence type="ECO:0000313" key="2">
    <source>
        <dbReference type="Proteomes" id="UP000288669"/>
    </source>
</evidence>
<organism evidence="1 2">
    <name type="scientific">Vagococcus entomophilus</name>
    <dbReference type="NCBI Taxonomy" id="1160095"/>
    <lineage>
        <taxon>Bacteria</taxon>
        <taxon>Bacillati</taxon>
        <taxon>Bacillota</taxon>
        <taxon>Bacilli</taxon>
        <taxon>Lactobacillales</taxon>
        <taxon>Enterococcaceae</taxon>
        <taxon>Vagococcus</taxon>
    </lineage>
</organism>
<reference evidence="1 2" key="1">
    <citation type="submission" date="2017-05" db="EMBL/GenBank/DDBJ databases">
        <title>Vagococcus spp. assemblies.</title>
        <authorList>
            <person name="Gulvik C.A."/>
        </authorList>
    </citation>
    <scope>NUCLEOTIDE SEQUENCE [LARGE SCALE GENOMIC DNA]</scope>
    <source>
        <strain evidence="1 2">DSM 24756</strain>
    </source>
</reference>